<dbReference type="RefSeq" id="WP_043960828.1">
    <property type="nucleotide sequence ID" value="NZ_JXSX01000001.1"/>
</dbReference>
<evidence type="ECO:0000313" key="2">
    <source>
        <dbReference type="EMBL" id="KIR64263.1"/>
    </source>
</evidence>
<proteinExistence type="predicted"/>
<keyword evidence="1" id="KW-0812">Transmembrane</keyword>
<evidence type="ECO:0000313" key="3">
    <source>
        <dbReference type="Proteomes" id="UP000032254"/>
    </source>
</evidence>
<dbReference type="Proteomes" id="UP000032254">
    <property type="component" value="Unassembled WGS sequence"/>
</dbReference>
<dbReference type="GeneID" id="301302691"/>
<reference evidence="2 3" key="1">
    <citation type="submission" date="2015-01" db="EMBL/GenBank/DDBJ databases">
        <title>Sequencing and annotation of Micromonospora carbonacea strain JXNU-1 genome.</title>
        <authorList>
            <person name="Long Z."/>
            <person name="Huang Y."/>
            <person name="Jiang Y."/>
        </authorList>
    </citation>
    <scope>NUCLEOTIDE SEQUENCE [LARGE SCALE GENOMIC DNA]</scope>
    <source>
        <strain evidence="2 3">JXNU-1</strain>
    </source>
</reference>
<feature type="transmembrane region" description="Helical" evidence="1">
    <location>
        <begin position="45"/>
        <end position="70"/>
    </location>
</feature>
<protein>
    <recommendedName>
        <fullName evidence="4">DUF3307 domain-containing protein</fullName>
    </recommendedName>
</protein>
<keyword evidence="1" id="KW-0472">Membrane</keyword>
<feature type="transmembrane region" description="Helical" evidence="1">
    <location>
        <begin position="6"/>
        <end position="24"/>
    </location>
</feature>
<name>A0A0D0VU36_9ACTN</name>
<dbReference type="InterPro" id="IPR021737">
    <property type="entry name" value="Phage_phiKZ_Orf197"/>
</dbReference>
<dbReference type="Pfam" id="PF11750">
    <property type="entry name" value="DUF3307"/>
    <property type="match status" value="1"/>
</dbReference>
<accession>A0A0D0VU36</accession>
<evidence type="ECO:0008006" key="4">
    <source>
        <dbReference type="Google" id="ProtNLM"/>
    </source>
</evidence>
<dbReference type="EMBL" id="JXSX01000001">
    <property type="protein sequence ID" value="KIR64263.1"/>
    <property type="molecule type" value="Genomic_DNA"/>
</dbReference>
<dbReference type="AlphaFoldDB" id="A0A0D0VU36"/>
<gene>
    <name evidence="2" type="ORF">TK50_00640</name>
</gene>
<keyword evidence="3" id="KW-1185">Reference proteome</keyword>
<sequence length="155" mass="16381">MFADPTGTRAAAFAAVFVALYVAHQVADHWVQTQHQADCKGQPGWAGRIACAAHVTTYTLTALIALLFVVAGTGLRLDPCGVAVGLAVSAVTHYIADRRTPLKRIAAALGSARFYTLGAPRPGHDDNPSLGTGAYALDQSWHYAWLFVAALFCAV</sequence>
<comment type="caution">
    <text evidence="2">The sequence shown here is derived from an EMBL/GenBank/DDBJ whole genome shotgun (WGS) entry which is preliminary data.</text>
</comment>
<dbReference type="PATRIC" id="fig|47853.6.peg.144"/>
<dbReference type="OrthoDB" id="3542456at2"/>
<feature type="transmembrane region" description="Helical" evidence="1">
    <location>
        <begin position="76"/>
        <end position="96"/>
    </location>
</feature>
<organism evidence="2 3">
    <name type="scientific">Micromonospora haikouensis</name>
    <dbReference type="NCBI Taxonomy" id="686309"/>
    <lineage>
        <taxon>Bacteria</taxon>
        <taxon>Bacillati</taxon>
        <taxon>Actinomycetota</taxon>
        <taxon>Actinomycetes</taxon>
        <taxon>Micromonosporales</taxon>
        <taxon>Micromonosporaceae</taxon>
        <taxon>Micromonospora</taxon>
    </lineage>
</organism>
<evidence type="ECO:0000256" key="1">
    <source>
        <dbReference type="SAM" id="Phobius"/>
    </source>
</evidence>
<keyword evidence="1" id="KW-1133">Transmembrane helix</keyword>